<dbReference type="EC" id="5.4.99.5" evidence="1"/>
<reference evidence="5" key="1">
    <citation type="journal article" date="2019" name="Int. J. Syst. Evol. Microbiol.">
        <title>The Global Catalogue of Microorganisms (GCM) 10K type strain sequencing project: providing services to taxonomists for standard genome sequencing and annotation.</title>
        <authorList>
            <consortium name="The Broad Institute Genomics Platform"/>
            <consortium name="The Broad Institute Genome Sequencing Center for Infectious Disease"/>
            <person name="Wu L."/>
            <person name="Ma J."/>
        </authorList>
    </citation>
    <scope>NUCLEOTIDE SEQUENCE [LARGE SCALE GENOMIC DNA]</scope>
    <source>
        <strain evidence="5">KCTC 52094</strain>
    </source>
</reference>
<dbReference type="Proteomes" id="UP001595593">
    <property type="component" value="Unassembled WGS sequence"/>
</dbReference>
<proteinExistence type="predicted"/>
<evidence type="ECO:0000313" key="4">
    <source>
        <dbReference type="EMBL" id="MFC3126947.1"/>
    </source>
</evidence>
<dbReference type="GO" id="GO:0004106">
    <property type="term" value="F:chorismate mutase activity"/>
    <property type="evidence" value="ECO:0007669"/>
    <property type="project" value="UniProtKB-EC"/>
</dbReference>
<evidence type="ECO:0000256" key="1">
    <source>
        <dbReference type="ARBA" id="ARBA00012404"/>
    </source>
</evidence>
<dbReference type="SMART" id="SM00830">
    <property type="entry name" value="CM_2"/>
    <property type="match status" value="1"/>
</dbReference>
<dbReference type="EMBL" id="JBHRTN010000018">
    <property type="protein sequence ID" value="MFC3126947.1"/>
    <property type="molecule type" value="Genomic_DNA"/>
</dbReference>
<evidence type="ECO:0000313" key="5">
    <source>
        <dbReference type="Proteomes" id="UP001595593"/>
    </source>
</evidence>
<dbReference type="InterPro" id="IPR036263">
    <property type="entry name" value="Chorismate_II_sf"/>
</dbReference>
<sequence length="293" mass="31585">MSDQNAPLPAEPKPATPAMASTAPPFRDLAAVRAEIDRIDDALHDLLMQRADLVAHMAASRLKNGAPTFRPGREALILRRLLQRNRGALARPALVRFWREMIAASLAQQGNFTVAIPAETGEDSCARLARAHFGVLTPLKLHSTPFRALAAVAGGESAVAILPPPEDAERPDPAWWMQMEAPRLRVVAALPFLAAPDASPQGYAIATLAPEPTGRDRSLIRIEPGADHSRPRIAALLTAAGLPPRWLIRRESPLPMALAEVPGFLAEDDSRLAALPFPRLTILGTYAEPEPEA</sequence>
<dbReference type="Pfam" id="PF01817">
    <property type="entry name" value="CM_2"/>
    <property type="match status" value="1"/>
</dbReference>
<comment type="caution">
    <text evidence="4">The sequence shown here is derived from an EMBL/GenBank/DDBJ whole genome shotgun (WGS) entry which is preliminary data.</text>
</comment>
<keyword evidence="5" id="KW-1185">Reference proteome</keyword>
<dbReference type="Gene3D" id="1.20.59.10">
    <property type="entry name" value="Chorismate mutase"/>
    <property type="match status" value="1"/>
</dbReference>
<evidence type="ECO:0000256" key="2">
    <source>
        <dbReference type="SAM" id="MobiDB-lite"/>
    </source>
</evidence>
<gene>
    <name evidence="4" type="ORF">ACFOD4_17915</name>
</gene>
<name>A0ABV7G2M1_9PROT</name>
<dbReference type="RefSeq" id="WP_379598598.1">
    <property type="nucleotide sequence ID" value="NZ_JBHRTN010000018.1"/>
</dbReference>
<dbReference type="InterPro" id="IPR036979">
    <property type="entry name" value="CM_dom_sf"/>
</dbReference>
<organism evidence="4 5">
    <name type="scientific">Teichococcus globiformis</name>
    <dbReference type="NCBI Taxonomy" id="2307229"/>
    <lineage>
        <taxon>Bacteria</taxon>
        <taxon>Pseudomonadati</taxon>
        <taxon>Pseudomonadota</taxon>
        <taxon>Alphaproteobacteria</taxon>
        <taxon>Acetobacterales</taxon>
        <taxon>Roseomonadaceae</taxon>
        <taxon>Roseomonas</taxon>
    </lineage>
</organism>
<accession>A0ABV7G2M1</accession>
<dbReference type="PROSITE" id="PS51168">
    <property type="entry name" value="CHORISMATE_MUT_2"/>
    <property type="match status" value="1"/>
</dbReference>
<feature type="domain" description="Chorismate mutase" evidence="3">
    <location>
        <begin position="23"/>
        <end position="113"/>
    </location>
</feature>
<protein>
    <recommendedName>
        <fullName evidence="1">chorismate mutase</fullName>
        <ecNumber evidence="1">5.4.99.5</ecNumber>
    </recommendedName>
</protein>
<keyword evidence="4" id="KW-0413">Isomerase</keyword>
<evidence type="ECO:0000259" key="3">
    <source>
        <dbReference type="PROSITE" id="PS51168"/>
    </source>
</evidence>
<dbReference type="SUPFAM" id="SSF48600">
    <property type="entry name" value="Chorismate mutase II"/>
    <property type="match status" value="1"/>
</dbReference>
<feature type="region of interest" description="Disordered" evidence="2">
    <location>
        <begin position="1"/>
        <end position="22"/>
    </location>
</feature>
<dbReference type="InterPro" id="IPR002701">
    <property type="entry name" value="CM_II_prokaryot"/>
</dbReference>